<dbReference type="EMBL" id="GGMS01003037">
    <property type="protein sequence ID" value="MBY72240.1"/>
    <property type="molecule type" value="Transcribed_RNA"/>
</dbReference>
<dbReference type="InterPro" id="IPR032072">
    <property type="entry name" value="DUF4807"/>
</dbReference>
<dbReference type="PANTHER" id="PTHR36693">
    <property type="entry name" value="GH02722P"/>
    <property type="match status" value="1"/>
</dbReference>
<reference evidence="1" key="1">
    <citation type="submission" date="2018-04" db="EMBL/GenBank/DDBJ databases">
        <title>Transcriptome assembly of Sipha flava.</title>
        <authorList>
            <person name="Scully E.D."/>
            <person name="Geib S.M."/>
            <person name="Palmer N.A."/>
            <person name="Koch K."/>
            <person name="Bradshaw J."/>
            <person name="Heng-Moss T."/>
            <person name="Sarath G."/>
        </authorList>
    </citation>
    <scope>NUCLEOTIDE SEQUENCE</scope>
</reference>
<dbReference type="RefSeq" id="XP_025413554.1">
    <property type="nucleotide sequence ID" value="XM_025557769.1"/>
</dbReference>
<reference evidence="3" key="2">
    <citation type="submission" date="2025-04" db="UniProtKB">
        <authorList>
            <consortium name="RefSeq"/>
        </authorList>
    </citation>
    <scope>IDENTIFICATION</scope>
    <source>
        <tissue evidence="3">Whole body</tissue>
    </source>
</reference>
<proteinExistence type="predicted"/>
<sequence length="243" mass="28279">MRACCFRVFVDGELWDCLLVVKHNRNYALYTSVDRLPSELHPLRLDNVRGSTPTVVDANCLERVIKALEYSDVFKRSALRRMNAVVTHVVDSDMVINVNDISLVPSNRYRLPYTWCELYEKTDLQYREMENIMAWLSTLGGAFSSLGDQTERYAIVAGNISIQQLRIAMKIGDPLIAARCKLYAAISLMQRGMFKQAKFIVQNQYMYFKSQLNVDERLIKMCYGIWAKLRYERNKKKFSLKLM</sequence>
<evidence type="ECO:0000313" key="2">
    <source>
        <dbReference type="Proteomes" id="UP000694846"/>
    </source>
</evidence>
<keyword evidence="2" id="KW-1185">Reference proteome</keyword>
<dbReference type="PANTHER" id="PTHR36693:SF1">
    <property type="entry name" value="GH02722P"/>
    <property type="match status" value="1"/>
</dbReference>
<dbReference type="OrthoDB" id="121932at2759"/>
<protein>
    <submittedName>
        <fullName evidence="3">Uncharacterized protein F58A4.6</fullName>
    </submittedName>
</protein>
<evidence type="ECO:0000313" key="3">
    <source>
        <dbReference type="RefSeq" id="XP_025413554.1"/>
    </source>
</evidence>
<evidence type="ECO:0000313" key="1">
    <source>
        <dbReference type="EMBL" id="MBY72240.1"/>
    </source>
</evidence>
<name>A0A2S2Q3N3_9HEMI</name>
<dbReference type="Pfam" id="PF16065">
    <property type="entry name" value="DUF4807"/>
    <property type="match status" value="1"/>
</dbReference>
<dbReference type="AlphaFoldDB" id="A0A2S2Q3N3"/>
<organism evidence="1">
    <name type="scientific">Sipha flava</name>
    <name type="common">yellow sugarcane aphid</name>
    <dbReference type="NCBI Taxonomy" id="143950"/>
    <lineage>
        <taxon>Eukaryota</taxon>
        <taxon>Metazoa</taxon>
        <taxon>Ecdysozoa</taxon>
        <taxon>Arthropoda</taxon>
        <taxon>Hexapoda</taxon>
        <taxon>Insecta</taxon>
        <taxon>Pterygota</taxon>
        <taxon>Neoptera</taxon>
        <taxon>Paraneoptera</taxon>
        <taxon>Hemiptera</taxon>
        <taxon>Sternorrhyncha</taxon>
        <taxon>Aphidomorpha</taxon>
        <taxon>Aphidoidea</taxon>
        <taxon>Aphididae</taxon>
        <taxon>Sipha</taxon>
    </lineage>
</organism>
<accession>A0A2S2Q3N3</accession>
<dbReference type="Proteomes" id="UP000694846">
    <property type="component" value="Unplaced"/>
</dbReference>
<gene>
    <name evidence="1" type="primary">F58A4.6</name>
    <name evidence="3" type="synonym">LOC112685785</name>
    <name evidence="1" type="ORF">g.36618</name>
</gene>